<keyword evidence="1" id="KW-0472">Membrane</keyword>
<proteinExistence type="predicted"/>
<dbReference type="RefSeq" id="WP_188923200.1">
    <property type="nucleotide sequence ID" value="NZ_BMQI01000066.1"/>
</dbReference>
<evidence type="ECO:0000313" key="2">
    <source>
        <dbReference type="EMBL" id="MCL1107344.1"/>
    </source>
</evidence>
<name>A0A9X1Z8N2_9GAMM</name>
<evidence type="ECO:0000313" key="3">
    <source>
        <dbReference type="Proteomes" id="UP001139408"/>
    </source>
</evidence>
<comment type="caution">
    <text evidence="2">The sequence shown here is derived from an EMBL/GenBank/DDBJ whole genome shotgun (WGS) entry which is preliminary data.</text>
</comment>
<keyword evidence="1" id="KW-1133">Transmembrane helix</keyword>
<keyword evidence="3" id="KW-1185">Reference proteome</keyword>
<gene>
    <name evidence="2" type="ORF">L2749_19185</name>
</gene>
<feature type="transmembrane region" description="Helical" evidence="1">
    <location>
        <begin position="13"/>
        <end position="36"/>
    </location>
</feature>
<protein>
    <submittedName>
        <fullName evidence="2">Uncharacterized protein</fullName>
    </submittedName>
</protein>
<reference evidence="2" key="1">
    <citation type="submission" date="2022-01" db="EMBL/GenBank/DDBJ databases">
        <title>Whole genome-based taxonomy of the Shewanellaceae.</title>
        <authorList>
            <person name="Martin-Rodriguez A.J."/>
        </authorList>
    </citation>
    <scope>NUCLEOTIDE SEQUENCE</scope>
    <source>
        <strain evidence="2">DSM 23803</strain>
    </source>
</reference>
<keyword evidence="1" id="KW-0812">Transmembrane</keyword>
<evidence type="ECO:0000256" key="1">
    <source>
        <dbReference type="SAM" id="Phobius"/>
    </source>
</evidence>
<accession>A0A9X1Z8N2</accession>
<sequence>MLDSWVVDIDIKVIIALISIVGILITAILSSSGYFYRNRFESKKSARKVLYLLLEIRHAINVSLFDVDEVTDQYIEHFVTRLQSKGMPVKKEEIEGTLFEMIRSHIDNLNSAIKTDISIRLLPQFEDTLMELASVAPVLAYQLRGKEKIEALIDLTNTYIERIDSELIPTVNVDWMKNMLVDISQQQKVDTLKEVSASLDTDVILLAKHCGRSDLLKCKKALKSGASNKLDFQDLDKVIDKIIDKLIVTASAQNPK</sequence>
<dbReference type="EMBL" id="JAKILJ010000057">
    <property type="protein sequence ID" value="MCL1107344.1"/>
    <property type="molecule type" value="Genomic_DNA"/>
</dbReference>
<dbReference type="Proteomes" id="UP001139408">
    <property type="component" value="Unassembled WGS sequence"/>
</dbReference>
<organism evidence="2 3">
    <name type="scientific">Shewanella algicola</name>
    <dbReference type="NCBI Taxonomy" id="640633"/>
    <lineage>
        <taxon>Bacteria</taxon>
        <taxon>Pseudomonadati</taxon>
        <taxon>Pseudomonadota</taxon>
        <taxon>Gammaproteobacteria</taxon>
        <taxon>Alteromonadales</taxon>
        <taxon>Shewanellaceae</taxon>
        <taxon>Shewanella</taxon>
    </lineage>
</organism>
<dbReference type="AlphaFoldDB" id="A0A9X1Z8N2"/>